<evidence type="ECO:0000313" key="3">
    <source>
        <dbReference type="Proteomes" id="UP000053593"/>
    </source>
</evidence>
<feature type="domain" description="Retrotransposon gag" evidence="1">
    <location>
        <begin position="21"/>
        <end position="94"/>
    </location>
</feature>
<dbReference type="InterPro" id="IPR005162">
    <property type="entry name" value="Retrotrans_gag_dom"/>
</dbReference>
<dbReference type="OrthoDB" id="3268757at2759"/>
<reference evidence="2 3" key="1">
    <citation type="submission" date="2014-04" db="EMBL/GenBank/DDBJ databases">
        <title>Evolutionary Origins and Diversification of the Mycorrhizal Mutualists.</title>
        <authorList>
            <consortium name="DOE Joint Genome Institute"/>
            <consortium name="Mycorrhizal Genomics Consortium"/>
            <person name="Kohler A."/>
            <person name="Kuo A."/>
            <person name="Nagy L.G."/>
            <person name="Floudas D."/>
            <person name="Copeland A."/>
            <person name="Barry K.W."/>
            <person name="Cichocki N."/>
            <person name="Veneault-Fourrey C."/>
            <person name="LaButti K."/>
            <person name="Lindquist E.A."/>
            <person name="Lipzen A."/>
            <person name="Lundell T."/>
            <person name="Morin E."/>
            <person name="Murat C."/>
            <person name="Riley R."/>
            <person name="Ohm R."/>
            <person name="Sun H."/>
            <person name="Tunlid A."/>
            <person name="Henrissat B."/>
            <person name="Grigoriev I.V."/>
            <person name="Hibbett D.S."/>
            <person name="Martin F."/>
        </authorList>
    </citation>
    <scope>NUCLEOTIDE SEQUENCE [LARGE SCALE GENOMIC DNA]</scope>
    <source>
        <strain evidence="2 3">FD-317 M1</strain>
    </source>
</reference>
<protein>
    <recommendedName>
        <fullName evidence="1">Retrotransposon gag domain-containing protein</fullName>
    </recommendedName>
</protein>
<evidence type="ECO:0000259" key="1">
    <source>
        <dbReference type="Pfam" id="PF03732"/>
    </source>
</evidence>
<accession>A0A0D0CAG6</accession>
<dbReference type="Pfam" id="PF03732">
    <property type="entry name" value="Retrotrans_gag"/>
    <property type="match status" value="1"/>
</dbReference>
<proteinExistence type="predicted"/>
<feature type="non-terminal residue" evidence="2">
    <location>
        <position position="120"/>
    </location>
</feature>
<evidence type="ECO:0000313" key="2">
    <source>
        <dbReference type="EMBL" id="KIK51848.1"/>
    </source>
</evidence>
<dbReference type="AlphaFoldDB" id="A0A0D0CAG6"/>
<keyword evidence="3" id="KW-1185">Reference proteome</keyword>
<dbReference type="EMBL" id="KN834853">
    <property type="protein sequence ID" value="KIK51848.1"/>
    <property type="molecule type" value="Genomic_DNA"/>
</dbReference>
<gene>
    <name evidence="2" type="ORF">GYMLUDRAFT_127499</name>
</gene>
<name>A0A0D0CAG6_9AGAR</name>
<dbReference type="HOGENOM" id="CLU_2055228_0_0_1"/>
<feature type="non-terminal residue" evidence="2">
    <location>
        <position position="1"/>
    </location>
</feature>
<dbReference type="Proteomes" id="UP000053593">
    <property type="component" value="Unassembled WGS sequence"/>
</dbReference>
<organism evidence="2 3">
    <name type="scientific">Collybiopsis luxurians FD-317 M1</name>
    <dbReference type="NCBI Taxonomy" id="944289"/>
    <lineage>
        <taxon>Eukaryota</taxon>
        <taxon>Fungi</taxon>
        <taxon>Dikarya</taxon>
        <taxon>Basidiomycota</taxon>
        <taxon>Agaricomycotina</taxon>
        <taxon>Agaricomycetes</taxon>
        <taxon>Agaricomycetidae</taxon>
        <taxon>Agaricales</taxon>
        <taxon>Marasmiineae</taxon>
        <taxon>Omphalotaceae</taxon>
        <taxon>Collybiopsis</taxon>
        <taxon>Collybiopsis luxurians</taxon>
    </lineage>
</organism>
<sequence length="120" mass="14249">ISSDDERIDIALSYIEGPKVQDWIQNLHDSYYNKNQETWGITWAWFKQVLNNQFLDRARVDKAQEEFKRIQQRVGEKAADFFTQLKICVNMAQYNKNDTFVVKKLERIVNTKIIDQIFGS</sequence>